<dbReference type="InterPro" id="IPR036390">
    <property type="entry name" value="WH_DNA-bd_sf"/>
</dbReference>
<dbReference type="AlphaFoldDB" id="A0ABD6DNE5"/>
<accession>A0ABD6DNE5</accession>
<dbReference type="RefSeq" id="WP_256401712.1">
    <property type="nucleotide sequence ID" value="NZ_JANHJR010000004.1"/>
</dbReference>
<proteinExistence type="predicted"/>
<organism evidence="2 3">
    <name type="scientific">Haloarchaeobius litoreus</name>
    <dbReference type="NCBI Taxonomy" id="755306"/>
    <lineage>
        <taxon>Archaea</taxon>
        <taxon>Methanobacteriati</taxon>
        <taxon>Methanobacteriota</taxon>
        <taxon>Stenosarchaea group</taxon>
        <taxon>Halobacteria</taxon>
        <taxon>Halobacteriales</taxon>
        <taxon>Halorubellaceae</taxon>
        <taxon>Haloarchaeobius</taxon>
    </lineage>
</organism>
<gene>
    <name evidence="2" type="ORF">ACFSBL_19120</name>
</gene>
<comment type="caution">
    <text evidence="2">The sequence shown here is derived from an EMBL/GenBank/DDBJ whole genome shotgun (WGS) entry which is preliminary data.</text>
</comment>
<feature type="domain" description="Transcription regulator TrmB N-terminal" evidence="1">
    <location>
        <begin position="30"/>
        <end position="75"/>
    </location>
</feature>
<sequence length="81" mass="9107">MVPSQQPKSEERTKRLALPDQLSTAHSKLVYLTLAQEGEHTVRQLSNRLQLGASEIYPVLRVLREGDLVTRQGKHYALKGA</sequence>
<dbReference type="SUPFAM" id="SSF46785">
    <property type="entry name" value="Winged helix' DNA-binding domain"/>
    <property type="match status" value="1"/>
</dbReference>
<dbReference type="EMBL" id="JBHUDO010000004">
    <property type="protein sequence ID" value="MFD1647809.1"/>
    <property type="molecule type" value="Genomic_DNA"/>
</dbReference>
<name>A0ABD6DNE5_9EURY</name>
<reference evidence="2 3" key="1">
    <citation type="journal article" date="2019" name="Int. J. Syst. Evol. Microbiol.">
        <title>The Global Catalogue of Microorganisms (GCM) 10K type strain sequencing project: providing services to taxonomists for standard genome sequencing and annotation.</title>
        <authorList>
            <consortium name="The Broad Institute Genomics Platform"/>
            <consortium name="The Broad Institute Genome Sequencing Center for Infectious Disease"/>
            <person name="Wu L."/>
            <person name="Ma J."/>
        </authorList>
    </citation>
    <scope>NUCLEOTIDE SEQUENCE [LARGE SCALE GENOMIC DNA]</scope>
    <source>
        <strain evidence="2 3">CGMCC 1.10390</strain>
    </source>
</reference>
<dbReference type="InterPro" id="IPR002831">
    <property type="entry name" value="Tscrpt_reg_TrmB_N"/>
</dbReference>
<keyword evidence="3" id="KW-1185">Reference proteome</keyword>
<dbReference type="Pfam" id="PF01978">
    <property type="entry name" value="TrmB"/>
    <property type="match status" value="1"/>
</dbReference>
<evidence type="ECO:0000259" key="1">
    <source>
        <dbReference type="Pfam" id="PF01978"/>
    </source>
</evidence>
<evidence type="ECO:0000313" key="3">
    <source>
        <dbReference type="Proteomes" id="UP001597034"/>
    </source>
</evidence>
<dbReference type="Gene3D" id="1.10.10.10">
    <property type="entry name" value="Winged helix-like DNA-binding domain superfamily/Winged helix DNA-binding domain"/>
    <property type="match status" value="1"/>
</dbReference>
<dbReference type="InterPro" id="IPR036388">
    <property type="entry name" value="WH-like_DNA-bd_sf"/>
</dbReference>
<dbReference type="Proteomes" id="UP001597034">
    <property type="component" value="Unassembled WGS sequence"/>
</dbReference>
<protein>
    <submittedName>
        <fullName evidence="2">Helix-turn-helix domain-containing protein</fullName>
    </submittedName>
</protein>
<evidence type="ECO:0000313" key="2">
    <source>
        <dbReference type="EMBL" id="MFD1647809.1"/>
    </source>
</evidence>